<proteinExistence type="predicted"/>
<dbReference type="SUPFAM" id="SSF88723">
    <property type="entry name" value="PIN domain-like"/>
    <property type="match status" value="1"/>
</dbReference>
<dbReference type="InterPro" id="IPR029060">
    <property type="entry name" value="PIN-like_dom_sf"/>
</dbReference>
<dbReference type="SMART" id="SM00670">
    <property type="entry name" value="PINc"/>
    <property type="match status" value="1"/>
</dbReference>
<organism evidence="3 4">
    <name type="scientific">Pristionchus entomophagus</name>
    <dbReference type="NCBI Taxonomy" id="358040"/>
    <lineage>
        <taxon>Eukaryota</taxon>
        <taxon>Metazoa</taxon>
        <taxon>Ecdysozoa</taxon>
        <taxon>Nematoda</taxon>
        <taxon>Chromadorea</taxon>
        <taxon>Rhabditida</taxon>
        <taxon>Rhabditina</taxon>
        <taxon>Diplogasteromorpha</taxon>
        <taxon>Diplogasteroidea</taxon>
        <taxon>Neodiplogasteridae</taxon>
        <taxon>Pristionchus</taxon>
    </lineage>
</organism>
<dbReference type="Gene3D" id="3.40.50.1010">
    <property type="entry name" value="5'-nuclease"/>
    <property type="match status" value="1"/>
</dbReference>
<feature type="region of interest" description="Disordered" evidence="1">
    <location>
        <begin position="330"/>
        <end position="351"/>
    </location>
</feature>
<feature type="domain" description="WW" evidence="2">
    <location>
        <begin position="83"/>
        <end position="117"/>
    </location>
</feature>
<name>A0AAV5SN69_9BILA</name>
<dbReference type="InterPro" id="IPR001202">
    <property type="entry name" value="WW_dom"/>
</dbReference>
<feature type="region of interest" description="Disordered" evidence="1">
    <location>
        <begin position="33"/>
        <end position="58"/>
    </location>
</feature>
<reference evidence="3" key="1">
    <citation type="submission" date="2023-10" db="EMBL/GenBank/DDBJ databases">
        <title>Genome assembly of Pristionchus species.</title>
        <authorList>
            <person name="Yoshida K."/>
            <person name="Sommer R.J."/>
        </authorList>
    </citation>
    <scope>NUCLEOTIDE SEQUENCE</scope>
    <source>
        <strain evidence="3">RS0144</strain>
    </source>
</reference>
<dbReference type="Proteomes" id="UP001432027">
    <property type="component" value="Unassembled WGS sequence"/>
</dbReference>
<comment type="caution">
    <text evidence="3">The sequence shown here is derived from an EMBL/GenBank/DDBJ whole genome shotgun (WGS) entry which is preliminary data.</text>
</comment>
<dbReference type="GO" id="GO:0005634">
    <property type="term" value="C:nucleus"/>
    <property type="evidence" value="ECO:0007669"/>
    <property type="project" value="TreeGrafter"/>
</dbReference>
<evidence type="ECO:0000256" key="1">
    <source>
        <dbReference type="SAM" id="MobiDB-lite"/>
    </source>
</evidence>
<feature type="compositionally biased region" description="Basic and acidic residues" evidence="1">
    <location>
        <begin position="33"/>
        <end position="42"/>
    </location>
</feature>
<dbReference type="PANTHER" id="PTHR16161">
    <property type="entry name" value="TRANSCRIPTIONAL PROTEIN SWT1"/>
    <property type="match status" value="1"/>
</dbReference>
<evidence type="ECO:0000313" key="4">
    <source>
        <dbReference type="Proteomes" id="UP001432027"/>
    </source>
</evidence>
<dbReference type="CDD" id="cd00201">
    <property type="entry name" value="WW"/>
    <property type="match status" value="1"/>
</dbReference>
<dbReference type="InterPro" id="IPR002716">
    <property type="entry name" value="PIN_dom"/>
</dbReference>
<dbReference type="PANTHER" id="PTHR16161:SF0">
    <property type="entry name" value="TRANSCRIPTIONAL PROTEIN SWT1"/>
    <property type="match status" value="1"/>
</dbReference>
<dbReference type="InterPro" id="IPR036020">
    <property type="entry name" value="WW_dom_sf"/>
</dbReference>
<sequence length="517" mass="60626">MRSTYNRENPQKDIKIVEDGRIKKEQNVKKDIKMDFNSEEKKKMRRIKKEVKREHEKALKSVKKEKMEKDEDRKKSIIPLTDPSIPSPWRVYLSMRKMRCYYHNHDTRKSYWEREEVEKWIREHKVSVVNCNDDMINFDQDDITCIKAIRCESGPLDVPSPSVPRKSGHLNLSTHSIAVFDTSALIDLPEILDITVRNNVICVIPYKVVQELDGLKKSTRCRVAHPAAVVHQFLDDLSGNNNPILILESARELNEPLEGFVVENADDKILKCALKIMEFMGDHMRNIWFVTNDRNLRLKTRGFIGTQNSKLQAVGSQVFVNELVKERSEKKKESREKKKEEKNEVKRKEKEKDQEEEVIWDEFGDEEDSDDDIVEVNVPRVEIPDEVWDEYMRPSQVFFEILSKTPSAIYSIYGNISLNFFIRDKAYKDLHSIREGILNISNSWKEDTFMRFCNSLHSLHRYWIVRSPFPPQKLSQKALTDDLSLVGIDKVRESISDAFQMIQSFSSVEDGHRFQLL</sequence>
<keyword evidence="4" id="KW-1185">Reference proteome</keyword>
<dbReference type="EMBL" id="BTSX01000002">
    <property type="protein sequence ID" value="GMS84661.1"/>
    <property type="molecule type" value="Genomic_DNA"/>
</dbReference>
<evidence type="ECO:0000259" key="2">
    <source>
        <dbReference type="PROSITE" id="PS50020"/>
    </source>
</evidence>
<evidence type="ECO:0000313" key="3">
    <source>
        <dbReference type="EMBL" id="GMS84661.1"/>
    </source>
</evidence>
<protein>
    <recommendedName>
        <fullName evidence="2">WW domain-containing protein</fullName>
    </recommendedName>
</protein>
<dbReference type="PROSITE" id="PS50020">
    <property type="entry name" value="WW_DOMAIN_2"/>
    <property type="match status" value="1"/>
</dbReference>
<dbReference type="SUPFAM" id="SSF51045">
    <property type="entry name" value="WW domain"/>
    <property type="match status" value="1"/>
</dbReference>
<dbReference type="Pfam" id="PF13638">
    <property type="entry name" value="PIN_4"/>
    <property type="match status" value="1"/>
</dbReference>
<gene>
    <name evidence="3" type="ORF">PENTCL1PPCAC_6836</name>
</gene>
<dbReference type="AlphaFoldDB" id="A0AAV5SN69"/>
<accession>A0AAV5SN69</accession>
<dbReference type="InterPro" id="IPR052626">
    <property type="entry name" value="SWT1_Regulator"/>
</dbReference>